<accession>A0A699YI73</accession>
<comment type="caution">
    <text evidence="2">The sequence shown here is derived from an EMBL/GenBank/DDBJ whole genome shotgun (WGS) entry which is preliminary data.</text>
</comment>
<dbReference type="AlphaFoldDB" id="A0A699YI73"/>
<organism evidence="2 3">
    <name type="scientific">Haematococcus lacustris</name>
    <name type="common">Green alga</name>
    <name type="synonym">Haematococcus pluvialis</name>
    <dbReference type="NCBI Taxonomy" id="44745"/>
    <lineage>
        <taxon>Eukaryota</taxon>
        <taxon>Viridiplantae</taxon>
        <taxon>Chlorophyta</taxon>
        <taxon>core chlorophytes</taxon>
        <taxon>Chlorophyceae</taxon>
        <taxon>CS clade</taxon>
        <taxon>Chlamydomonadales</taxon>
        <taxon>Haematococcaceae</taxon>
        <taxon>Haematococcus</taxon>
    </lineage>
</organism>
<sequence length="71" mass="7209">VLESAEGQGDADGEVDPETSAAATAAAERDRAEVAALLADGGVAELGDDEKERLNVLNSLTGCPRADDILL</sequence>
<evidence type="ECO:0000313" key="3">
    <source>
        <dbReference type="Proteomes" id="UP000485058"/>
    </source>
</evidence>
<feature type="region of interest" description="Disordered" evidence="1">
    <location>
        <begin position="1"/>
        <end position="27"/>
    </location>
</feature>
<feature type="non-terminal residue" evidence="2">
    <location>
        <position position="1"/>
    </location>
</feature>
<evidence type="ECO:0000256" key="1">
    <source>
        <dbReference type="SAM" id="MobiDB-lite"/>
    </source>
</evidence>
<reference evidence="2 3" key="1">
    <citation type="submission" date="2020-02" db="EMBL/GenBank/DDBJ databases">
        <title>Draft genome sequence of Haematococcus lacustris strain NIES-144.</title>
        <authorList>
            <person name="Morimoto D."/>
            <person name="Nakagawa S."/>
            <person name="Yoshida T."/>
            <person name="Sawayama S."/>
        </authorList>
    </citation>
    <scope>NUCLEOTIDE SEQUENCE [LARGE SCALE GENOMIC DNA]</scope>
    <source>
        <strain evidence="2 3">NIES-144</strain>
    </source>
</reference>
<proteinExistence type="predicted"/>
<gene>
    <name evidence="2" type="ORF">HaLaN_01366</name>
</gene>
<protein>
    <submittedName>
        <fullName evidence="2">CCHC-type domain-containing protein</fullName>
    </submittedName>
</protein>
<dbReference type="Proteomes" id="UP000485058">
    <property type="component" value="Unassembled WGS sequence"/>
</dbReference>
<evidence type="ECO:0000313" key="2">
    <source>
        <dbReference type="EMBL" id="GFH06696.1"/>
    </source>
</evidence>
<dbReference type="EMBL" id="BLLF01000051">
    <property type="protein sequence ID" value="GFH06696.1"/>
    <property type="molecule type" value="Genomic_DNA"/>
</dbReference>
<keyword evidence="3" id="KW-1185">Reference proteome</keyword>
<name>A0A699YI73_HAELA</name>